<name>A0A8J7SRX8_9RHOB</name>
<dbReference type="RefSeq" id="WP_202658796.1">
    <property type="nucleotide sequence ID" value="NZ_JAESVP010000002.1"/>
</dbReference>
<reference evidence="1" key="1">
    <citation type="submission" date="2021-01" db="EMBL/GenBank/DDBJ databases">
        <title>Genome seq and assembly of Tabrizicola sp. KVB23.</title>
        <authorList>
            <person name="Chhetri G."/>
        </authorList>
    </citation>
    <scope>NUCLEOTIDE SEQUENCE</scope>
    <source>
        <strain evidence="1">KVB23</strain>
    </source>
</reference>
<protein>
    <submittedName>
        <fullName evidence="1">Uncharacterized protein</fullName>
    </submittedName>
</protein>
<keyword evidence="2" id="KW-1185">Reference proteome</keyword>
<evidence type="ECO:0000313" key="1">
    <source>
        <dbReference type="EMBL" id="MBL4927275.1"/>
    </source>
</evidence>
<dbReference type="Proteomes" id="UP000619033">
    <property type="component" value="Unassembled WGS sequence"/>
</dbReference>
<evidence type="ECO:0000313" key="2">
    <source>
        <dbReference type="Proteomes" id="UP000619033"/>
    </source>
</evidence>
<accession>A0A8J7SRX8</accession>
<dbReference type="EMBL" id="JAESVP010000002">
    <property type="protein sequence ID" value="MBL4927275.1"/>
    <property type="molecule type" value="Genomic_DNA"/>
</dbReference>
<comment type="caution">
    <text evidence="1">The sequence shown here is derived from an EMBL/GenBank/DDBJ whole genome shotgun (WGS) entry which is preliminary data.</text>
</comment>
<gene>
    <name evidence="1" type="ORF">JI744_04070</name>
</gene>
<sequence length="67" mass="6894">MKTNSEIEAMAKAAGEVTAAAFAGQAAGLGLLLAEMQALAQMMPGSTAPLPERDQAEIEADFDNMPV</sequence>
<organism evidence="1 2">
    <name type="scientific">Fuscibacter oryzae</name>
    <dbReference type="NCBI Taxonomy" id="2803939"/>
    <lineage>
        <taxon>Bacteria</taxon>
        <taxon>Pseudomonadati</taxon>
        <taxon>Pseudomonadota</taxon>
        <taxon>Alphaproteobacteria</taxon>
        <taxon>Rhodobacterales</taxon>
        <taxon>Paracoccaceae</taxon>
        <taxon>Fuscibacter</taxon>
    </lineage>
</organism>
<dbReference type="AlphaFoldDB" id="A0A8J7SRX8"/>
<proteinExistence type="predicted"/>